<evidence type="ECO:0000313" key="2">
    <source>
        <dbReference type="EMBL" id="RSN75588.1"/>
    </source>
</evidence>
<keyword evidence="3" id="KW-1185">Reference proteome</keyword>
<gene>
    <name evidence="2" type="ORF">D6D85_05990</name>
</gene>
<comment type="caution">
    <text evidence="2">The sequence shown here is derived from an EMBL/GenBank/DDBJ whole genome shotgun (WGS) entry which is preliminary data.</text>
</comment>
<dbReference type="Proteomes" id="UP000277582">
    <property type="component" value="Unassembled WGS sequence"/>
</dbReference>
<evidence type="ECO:0000256" key="1">
    <source>
        <dbReference type="SAM" id="Phobius"/>
    </source>
</evidence>
<proteinExistence type="predicted"/>
<keyword evidence="1" id="KW-1133">Transmembrane helix</keyword>
<dbReference type="RefSeq" id="WP_125671116.1">
    <property type="nucleotide sequence ID" value="NZ_RCOS01000072.1"/>
</dbReference>
<keyword evidence="1" id="KW-0812">Transmembrane</keyword>
<keyword evidence="1" id="KW-0472">Membrane</keyword>
<dbReference type="AlphaFoldDB" id="A0A429GP05"/>
<organism evidence="2 3">
    <name type="scientific">Candidatus Methanodesulfokora washburnensis</name>
    <dbReference type="NCBI Taxonomy" id="2478471"/>
    <lineage>
        <taxon>Archaea</taxon>
        <taxon>Thermoproteota</taxon>
        <taxon>Candidatus Korarchaeia</taxon>
        <taxon>Candidatus Korarchaeia incertae sedis</taxon>
        <taxon>Candidatus Methanodesulfokora</taxon>
    </lineage>
</organism>
<feature type="transmembrane region" description="Helical" evidence="1">
    <location>
        <begin position="20"/>
        <end position="48"/>
    </location>
</feature>
<sequence length="146" mass="15256">MSLRVAEAEIGKILLEIGGILIMVIGAVDVIKAVIMIALAGALGGLISGFLPSIKWLVDLLIPFGYALAAGMLVVGIILAVIGYKIYRLGLLPGIPSNKRNMWIVILVILLAVALLAGEVYTSIALVVPLVGLVLMPVEQLPPPSP</sequence>
<dbReference type="EMBL" id="RCOS01000072">
    <property type="protein sequence ID" value="RSN75588.1"/>
    <property type="molecule type" value="Genomic_DNA"/>
</dbReference>
<feature type="transmembrane region" description="Helical" evidence="1">
    <location>
        <begin position="103"/>
        <end position="136"/>
    </location>
</feature>
<protein>
    <submittedName>
        <fullName evidence="2">Uncharacterized protein</fullName>
    </submittedName>
</protein>
<reference evidence="2 3" key="1">
    <citation type="submission" date="2018-10" db="EMBL/GenBank/DDBJ databases">
        <title>Co-occurring genomic capacity for anaerobic methane metabolism and dissimilatory sulfite reduction discovered in the Korarchaeota.</title>
        <authorList>
            <person name="Mckay L.J."/>
            <person name="Dlakic M."/>
            <person name="Fields M.W."/>
            <person name="Delmont T.O."/>
            <person name="Eren A.M."/>
            <person name="Jay Z.J."/>
            <person name="Klingelsmith K.B."/>
            <person name="Rusch D.B."/>
            <person name="Inskeep W.P."/>
        </authorList>
    </citation>
    <scope>NUCLEOTIDE SEQUENCE [LARGE SCALE GENOMIC DNA]</scope>
    <source>
        <strain evidence="2 3">MDKW</strain>
    </source>
</reference>
<name>A0A429GP05_9CREN</name>
<evidence type="ECO:0000313" key="3">
    <source>
        <dbReference type="Proteomes" id="UP000277582"/>
    </source>
</evidence>
<accession>A0A429GP05</accession>
<feature type="transmembrane region" description="Helical" evidence="1">
    <location>
        <begin position="60"/>
        <end position="82"/>
    </location>
</feature>